<dbReference type="PIRSF" id="PIRSF039085">
    <property type="entry name" value="ABC_ATPase_HisP"/>
    <property type="match status" value="1"/>
</dbReference>
<dbReference type="Proteomes" id="UP000481360">
    <property type="component" value="Unassembled WGS sequence"/>
</dbReference>
<feature type="domain" description="ABC transporter" evidence="9">
    <location>
        <begin position="7"/>
        <end position="251"/>
    </location>
</feature>
<evidence type="ECO:0000256" key="1">
    <source>
        <dbReference type="ARBA" id="ARBA00004202"/>
    </source>
</evidence>
<dbReference type="InterPro" id="IPR003593">
    <property type="entry name" value="AAA+_ATPase"/>
</dbReference>
<dbReference type="SMART" id="SM00382">
    <property type="entry name" value="AAA"/>
    <property type="match status" value="1"/>
</dbReference>
<gene>
    <name evidence="10" type="ORF">G7043_25985</name>
</gene>
<dbReference type="GO" id="GO:0005524">
    <property type="term" value="F:ATP binding"/>
    <property type="evidence" value="ECO:0007669"/>
    <property type="project" value="UniProtKB-KW"/>
</dbReference>
<dbReference type="RefSeq" id="WP_166049778.1">
    <property type="nucleotide sequence ID" value="NZ_JAAMPJ010000007.1"/>
</dbReference>
<comment type="subcellular location">
    <subcellularLocation>
        <location evidence="1">Cell membrane</location>
        <topology evidence="1">Peripheral membrane protein</topology>
    </subcellularLocation>
</comment>
<accession>A0A7C9VYR9</accession>
<proteinExistence type="predicted"/>
<dbReference type="PANTHER" id="PTHR43166">
    <property type="entry name" value="AMINO ACID IMPORT ATP-BINDING PROTEIN"/>
    <property type="match status" value="1"/>
</dbReference>
<dbReference type="CDD" id="cd03262">
    <property type="entry name" value="ABC_HisP_GlnQ"/>
    <property type="match status" value="1"/>
</dbReference>
<dbReference type="InterPro" id="IPR003439">
    <property type="entry name" value="ABC_transporter-like_ATP-bd"/>
</dbReference>
<dbReference type="EC" id="7.4.2.1" evidence="7"/>
<name>A0A7C9VYR9_9PSEU</name>
<dbReference type="GO" id="GO:0015426">
    <property type="term" value="F:ATPase-coupled polar amino acid-transporter activity"/>
    <property type="evidence" value="ECO:0007669"/>
    <property type="project" value="UniProtKB-EC"/>
</dbReference>
<evidence type="ECO:0000256" key="3">
    <source>
        <dbReference type="ARBA" id="ARBA00022475"/>
    </source>
</evidence>
<dbReference type="Gene3D" id="3.40.50.300">
    <property type="entry name" value="P-loop containing nucleotide triphosphate hydrolases"/>
    <property type="match status" value="1"/>
</dbReference>
<evidence type="ECO:0000256" key="8">
    <source>
        <dbReference type="ARBA" id="ARBA00047624"/>
    </source>
</evidence>
<dbReference type="InterPro" id="IPR027417">
    <property type="entry name" value="P-loop_NTPase"/>
</dbReference>
<evidence type="ECO:0000313" key="11">
    <source>
        <dbReference type="Proteomes" id="UP000481360"/>
    </source>
</evidence>
<comment type="caution">
    <text evidence="10">The sequence shown here is derived from an EMBL/GenBank/DDBJ whole genome shotgun (WGS) entry which is preliminary data.</text>
</comment>
<reference evidence="10 11" key="1">
    <citation type="submission" date="2020-03" db="EMBL/GenBank/DDBJ databases">
        <title>Isolation and identification of active actinomycetes.</title>
        <authorList>
            <person name="Sun X."/>
        </authorList>
    </citation>
    <scope>NUCLEOTIDE SEQUENCE [LARGE SCALE GENOMIC DNA]</scope>
    <source>
        <strain evidence="10 11">NEAU-D13</strain>
    </source>
</reference>
<evidence type="ECO:0000313" key="10">
    <source>
        <dbReference type="EMBL" id="NGY62378.1"/>
    </source>
</evidence>
<dbReference type="AlphaFoldDB" id="A0A7C9VYR9"/>
<dbReference type="GO" id="GO:0016887">
    <property type="term" value="F:ATP hydrolysis activity"/>
    <property type="evidence" value="ECO:0007669"/>
    <property type="project" value="InterPro"/>
</dbReference>
<dbReference type="PROSITE" id="PS50893">
    <property type="entry name" value="ABC_TRANSPORTER_2"/>
    <property type="match status" value="1"/>
</dbReference>
<comment type="catalytic activity">
    <reaction evidence="8">
        <text>a polar amino acid(out) + ATP + H2O = a polar amino acid(in) + ADP + phosphate + H(+)</text>
        <dbReference type="Rhea" id="RHEA:14673"/>
        <dbReference type="ChEBI" id="CHEBI:15377"/>
        <dbReference type="ChEBI" id="CHEBI:15378"/>
        <dbReference type="ChEBI" id="CHEBI:30616"/>
        <dbReference type="ChEBI" id="CHEBI:43474"/>
        <dbReference type="ChEBI" id="CHEBI:62031"/>
        <dbReference type="ChEBI" id="CHEBI:456216"/>
        <dbReference type="EC" id="7.4.2.1"/>
    </reaction>
    <physiologicalReaction direction="left-to-right" evidence="8">
        <dbReference type="Rhea" id="RHEA:14674"/>
    </physiologicalReaction>
</comment>
<dbReference type="PROSITE" id="PS00211">
    <property type="entry name" value="ABC_TRANSPORTER_1"/>
    <property type="match status" value="1"/>
</dbReference>
<dbReference type="FunFam" id="3.40.50.300:FF:000020">
    <property type="entry name" value="Amino acid ABC transporter ATP-binding component"/>
    <property type="match status" value="1"/>
</dbReference>
<evidence type="ECO:0000256" key="6">
    <source>
        <dbReference type="ARBA" id="ARBA00023136"/>
    </source>
</evidence>
<organism evidence="10 11">
    <name type="scientific">Lentzea alba</name>
    <dbReference type="NCBI Taxonomy" id="2714351"/>
    <lineage>
        <taxon>Bacteria</taxon>
        <taxon>Bacillati</taxon>
        <taxon>Actinomycetota</taxon>
        <taxon>Actinomycetes</taxon>
        <taxon>Pseudonocardiales</taxon>
        <taxon>Pseudonocardiaceae</taxon>
        <taxon>Lentzea</taxon>
    </lineage>
</organism>
<keyword evidence="3" id="KW-1003">Cell membrane</keyword>
<dbReference type="InterPro" id="IPR030679">
    <property type="entry name" value="ABC_ATPase_HisP-typ"/>
</dbReference>
<dbReference type="SUPFAM" id="SSF52540">
    <property type="entry name" value="P-loop containing nucleoside triphosphate hydrolases"/>
    <property type="match status" value="1"/>
</dbReference>
<dbReference type="InterPro" id="IPR050086">
    <property type="entry name" value="MetN_ABC_transporter-like"/>
</dbReference>
<keyword evidence="2" id="KW-0813">Transport</keyword>
<dbReference type="EMBL" id="JAAMPJ010000007">
    <property type="protein sequence ID" value="NGY62378.1"/>
    <property type="molecule type" value="Genomic_DNA"/>
</dbReference>
<evidence type="ECO:0000256" key="7">
    <source>
        <dbReference type="ARBA" id="ARBA00038850"/>
    </source>
</evidence>
<dbReference type="Pfam" id="PF00005">
    <property type="entry name" value="ABC_tran"/>
    <property type="match status" value="1"/>
</dbReference>
<evidence type="ECO:0000256" key="2">
    <source>
        <dbReference type="ARBA" id="ARBA00022448"/>
    </source>
</evidence>
<evidence type="ECO:0000256" key="4">
    <source>
        <dbReference type="ARBA" id="ARBA00022741"/>
    </source>
</evidence>
<evidence type="ECO:0000259" key="9">
    <source>
        <dbReference type="PROSITE" id="PS50893"/>
    </source>
</evidence>
<dbReference type="GO" id="GO:0005886">
    <property type="term" value="C:plasma membrane"/>
    <property type="evidence" value="ECO:0007669"/>
    <property type="project" value="UniProtKB-SubCell"/>
</dbReference>
<dbReference type="InterPro" id="IPR017871">
    <property type="entry name" value="ABC_transporter-like_CS"/>
</dbReference>
<dbReference type="PANTHER" id="PTHR43166:SF35">
    <property type="entry name" value="L-CYSTINE IMPORT ATP-BINDING PROTEIN TCYN"/>
    <property type="match status" value="1"/>
</dbReference>
<sequence>MKADGTIVARQLYKSFGSHEVLRGIDLSVKAGEISCIIGPSGSGKSTLLRCVNGLETVDRGVLRVNGEDFGYVEKGNAYHAVRPQRLAEQRARIGMVFQQFNLFPNMTAEDNVMSGPVLVKKISRKVAREQAQKLLAQVGLAGCGHKYPAQLSGGQQQRVAIARALAMEPSIMLFDEPTSALDPELVGEVLAVMRDLAHHGMTMLVVTHEMGFARDVADEVLFMDGGVAVERGDAREVLANPREKRTQEFLERVL</sequence>
<protein>
    <recommendedName>
        <fullName evidence="7">ABC-type polar-amino-acid transporter</fullName>
        <ecNumber evidence="7">7.4.2.1</ecNumber>
    </recommendedName>
</protein>
<evidence type="ECO:0000256" key="5">
    <source>
        <dbReference type="ARBA" id="ARBA00022840"/>
    </source>
</evidence>
<keyword evidence="11" id="KW-1185">Reference proteome</keyword>
<keyword evidence="5 10" id="KW-0067">ATP-binding</keyword>
<keyword evidence="6" id="KW-0472">Membrane</keyword>
<keyword evidence="4" id="KW-0547">Nucleotide-binding</keyword>